<dbReference type="Pfam" id="PF00055">
    <property type="entry name" value="Laminin_N"/>
    <property type="match status" value="1"/>
</dbReference>
<dbReference type="InterPro" id="IPR000742">
    <property type="entry name" value="EGF"/>
</dbReference>
<accession>A0A8B7ZXV0</accession>
<dbReference type="InterPro" id="IPR011009">
    <property type="entry name" value="Kinase-like_dom_sf"/>
</dbReference>
<dbReference type="CDD" id="cd00054">
    <property type="entry name" value="EGF_CA"/>
    <property type="match status" value="1"/>
</dbReference>
<feature type="disulfide bond" evidence="10">
    <location>
        <begin position="438"/>
        <end position="447"/>
    </location>
</feature>
<evidence type="ECO:0000256" key="12">
    <source>
        <dbReference type="SAM" id="SignalP"/>
    </source>
</evidence>
<evidence type="ECO:0000259" key="15">
    <source>
        <dbReference type="PROSITE" id="PS51117"/>
    </source>
</evidence>
<dbReference type="Gene3D" id="2.60.120.260">
    <property type="entry name" value="Galactose-binding domain-like"/>
    <property type="match status" value="1"/>
</dbReference>
<dbReference type="SUPFAM" id="SSF57196">
    <property type="entry name" value="EGF/Laminin"/>
    <property type="match status" value="2"/>
</dbReference>
<evidence type="ECO:0000256" key="2">
    <source>
        <dbReference type="ARBA" id="ARBA00022679"/>
    </source>
</evidence>
<dbReference type="PROSITE" id="PS51117">
    <property type="entry name" value="LAMININ_NTER"/>
    <property type="match status" value="1"/>
</dbReference>
<dbReference type="SUPFAM" id="SSF56112">
    <property type="entry name" value="Protein kinase-like (PK-like)"/>
    <property type="match status" value="1"/>
</dbReference>
<dbReference type="CDD" id="cd00192">
    <property type="entry name" value="PTKc"/>
    <property type="match status" value="1"/>
</dbReference>
<evidence type="ECO:0000256" key="1">
    <source>
        <dbReference type="ARBA" id="ARBA00004308"/>
    </source>
</evidence>
<dbReference type="GO" id="GO:0005886">
    <property type="term" value="C:plasma membrane"/>
    <property type="evidence" value="ECO:0007669"/>
    <property type="project" value="TreeGrafter"/>
</dbReference>
<keyword evidence="4" id="KW-0418">Kinase</keyword>
<feature type="domain" description="Laminin N-terminal" evidence="15">
    <location>
        <begin position="26"/>
        <end position="280"/>
    </location>
</feature>
<dbReference type="Proteomes" id="UP000694845">
    <property type="component" value="Unplaced"/>
</dbReference>
<evidence type="ECO:0000313" key="16">
    <source>
        <dbReference type="Proteomes" id="UP000694845"/>
    </source>
</evidence>
<dbReference type="InterPro" id="IPR001245">
    <property type="entry name" value="Ser-Thr/Tyr_kinase_cat_dom"/>
</dbReference>
<keyword evidence="5" id="KW-0067">ATP-binding</keyword>
<evidence type="ECO:0000259" key="14">
    <source>
        <dbReference type="PROSITE" id="PS50026"/>
    </source>
</evidence>
<evidence type="ECO:0000256" key="4">
    <source>
        <dbReference type="ARBA" id="ARBA00022777"/>
    </source>
</evidence>
<protein>
    <submittedName>
        <fullName evidence="17">Uncharacterized protein LOC110989674 isoform X1</fullName>
    </submittedName>
</protein>
<gene>
    <name evidence="17" type="primary">LOC110989674</name>
</gene>
<feature type="chain" id="PRO_5034716634" evidence="12">
    <location>
        <begin position="26"/>
        <end position="905"/>
    </location>
</feature>
<feature type="transmembrane region" description="Helical" evidence="11">
    <location>
        <begin position="505"/>
        <end position="531"/>
    </location>
</feature>
<comment type="caution">
    <text evidence="10">Lacks conserved residue(s) required for the propagation of feature annotation.</text>
</comment>
<dbReference type="GeneID" id="110989674"/>
<evidence type="ECO:0000259" key="13">
    <source>
        <dbReference type="PROSITE" id="PS50011"/>
    </source>
</evidence>
<dbReference type="PROSITE" id="PS50026">
    <property type="entry name" value="EGF_3"/>
    <property type="match status" value="1"/>
</dbReference>
<dbReference type="Gene3D" id="1.10.510.10">
    <property type="entry name" value="Transferase(Phosphotransferase) domain 1"/>
    <property type="match status" value="1"/>
</dbReference>
<dbReference type="PRINTS" id="PR00109">
    <property type="entry name" value="TYRKINASE"/>
</dbReference>
<reference evidence="17" key="1">
    <citation type="submission" date="2025-08" db="UniProtKB">
        <authorList>
            <consortium name="RefSeq"/>
        </authorList>
    </citation>
    <scope>IDENTIFICATION</scope>
</reference>
<dbReference type="Gene3D" id="2.10.25.10">
    <property type="entry name" value="Laminin"/>
    <property type="match status" value="2"/>
</dbReference>
<keyword evidence="9" id="KW-0424">Laminin EGF-like domain</keyword>
<organism evidence="16 17">
    <name type="scientific">Acanthaster planci</name>
    <name type="common">Crown-of-thorns starfish</name>
    <dbReference type="NCBI Taxonomy" id="133434"/>
    <lineage>
        <taxon>Eukaryota</taxon>
        <taxon>Metazoa</taxon>
        <taxon>Echinodermata</taxon>
        <taxon>Eleutherozoa</taxon>
        <taxon>Asterozoa</taxon>
        <taxon>Asteroidea</taxon>
        <taxon>Valvatacea</taxon>
        <taxon>Valvatida</taxon>
        <taxon>Acanthasteridae</taxon>
        <taxon>Acanthaster</taxon>
    </lineage>
</organism>
<dbReference type="FunFam" id="1.10.510.10:FF:001512">
    <property type="entry name" value="Receptor tyrosine-protein kinase erbB-2"/>
    <property type="match status" value="1"/>
</dbReference>
<dbReference type="Pfam" id="PF07714">
    <property type="entry name" value="PK_Tyr_Ser-Thr"/>
    <property type="match status" value="1"/>
</dbReference>
<dbReference type="InterPro" id="IPR050122">
    <property type="entry name" value="RTK"/>
</dbReference>
<keyword evidence="11" id="KW-0812">Transmembrane</keyword>
<dbReference type="PROSITE" id="PS01186">
    <property type="entry name" value="EGF_2"/>
    <property type="match status" value="1"/>
</dbReference>
<evidence type="ECO:0000256" key="10">
    <source>
        <dbReference type="PROSITE-ProRule" id="PRU00076"/>
    </source>
</evidence>
<feature type="signal peptide" evidence="12">
    <location>
        <begin position="1"/>
        <end position="25"/>
    </location>
</feature>
<dbReference type="GO" id="GO:0030182">
    <property type="term" value="P:neuron differentiation"/>
    <property type="evidence" value="ECO:0007669"/>
    <property type="project" value="UniProtKB-ARBA"/>
</dbReference>
<feature type="domain" description="EGF-like" evidence="14">
    <location>
        <begin position="410"/>
        <end position="448"/>
    </location>
</feature>
<dbReference type="PROSITE" id="PS50011">
    <property type="entry name" value="PROTEIN_KINASE_DOM"/>
    <property type="match status" value="1"/>
</dbReference>
<dbReference type="OrthoDB" id="9981301at2759"/>
<keyword evidence="11" id="KW-1133">Transmembrane helix</keyword>
<dbReference type="GO" id="GO:0005524">
    <property type="term" value="F:ATP binding"/>
    <property type="evidence" value="ECO:0007669"/>
    <property type="project" value="UniProtKB-KW"/>
</dbReference>
<evidence type="ECO:0000256" key="11">
    <source>
        <dbReference type="SAM" id="Phobius"/>
    </source>
</evidence>
<dbReference type="GO" id="GO:0043235">
    <property type="term" value="C:receptor complex"/>
    <property type="evidence" value="ECO:0007669"/>
    <property type="project" value="TreeGrafter"/>
</dbReference>
<evidence type="ECO:0000256" key="8">
    <source>
        <dbReference type="ARBA" id="ARBA00023157"/>
    </source>
</evidence>
<dbReference type="GO" id="GO:0050793">
    <property type="term" value="P:regulation of developmental process"/>
    <property type="evidence" value="ECO:0007669"/>
    <property type="project" value="UniProtKB-ARBA"/>
</dbReference>
<dbReference type="InterPro" id="IPR000719">
    <property type="entry name" value="Prot_kinase_dom"/>
</dbReference>
<keyword evidence="16" id="KW-1185">Reference proteome</keyword>
<dbReference type="SMART" id="SM00136">
    <property type="entry name" value="LamNT"/>
    <property type="match status" value="1"/>
</dbReference>
<name>A0A8B7ZXV0_ACAPL</name>
<dbReference type="CDD" id="cd00055">
    <property type="entry name" value="EGF_Lam"/>
    <property type="match status" value="1"/>
</dbReference>
<dbReference type="SMART" id="SM00181">
    <property type="entry name" value="EGF"/>
    <property type="match status" value="1"/>
</dbReference>
<evidence type="ECO:0000256" key="7">
    <source>
        <dbReference type="ARBA" id="ARBA00023137"/>
    </source>
</evidence>
<keyword evidence="3" id="KW-0547">Nucleotide-binding</keyword>
<dbReference type="SMART" id="SM00180">
    <property type="entry name" value="EGF_Lam"/>
    <property type="match status" value="1"/>
</dbReference>
<feature type="domain" description="Protein kinase" evidence="13">
    <location>
        <begin position="592"/>
        <end position="878"/>
    </location>
</feature>
<evidence type="ECO:0000256" key="9">
    <source>
        <dbReference type="ARBA" id="ARBA00023292"/>
    </source>
</evidence>
<dbReference type="GO" id="GO:0007169">
    <property type="term" value="P:cell surface receptor protein tyrosine kinase signaling pathway"/>
    <property type="evidence" value="ECO:0007669"/>
    <property type="project" value="TreeGrafter"/>
</dbReference>
<dbReference type="GO" id="GO:0004714">
    <property type="term" value="F:transmembrane receptor protein tyrosine kinase activity"/>
    <property type="evidence" value="ECO:0007669"/>
    <property type="project" value="TreeGrafter"/>
</dbReference>
<dbReference type="KEGG" id="aplc:110989674"/>
<evidence type="ECO:0000256" key="5">
    <source>
        <dbReference type="ARBA" id="ARBA00022840"/>
    </source>
</evidence>
<feature type="disulfide bond" evidence="10">
    <location>
        <begin position="419"/>
        <end position="436"/>
    </location>
</feature>
<keyword evidence="6 11" id="KW-0472">Membrane</keyword>
<sequence>MPFLLHILPAIALSLATLLTQCVQSRQMYVSPQPVTLRTLYAQDIATVSVVPEDATCGMQGMQQICSLADPQMCENCLASDPVIAHRPGFILDSRNGTYWQSVPWGDAYPSPFIIYVTVSLRNKIHILQGDITMRFRSGAPEAMVLQKSRDGGTTWAIYQYFSTNCTGDFGMEETNSISVVPGEILEPSCVNHNISSETEPGVSVIKFDLMGRVNGLIGNMAGNQESFFAEFEKRGPLWEFLTLTDLRLILIRPAGSSIDGVSNGPKLHYGIYSLDADLSCDCNLHGRYCKFDNSTSQVHCSCLHHTEGLNCEQCQAGYQALRWQPGSYLPFPMGTANECQESLTLTQEASNTPGQPLTTAKSSVTDPATDTATNLVNSTVTESETLVGTVAVTEAGTDPVPSSRGPTLDPRPCIPDPCQGNGECKLENSASGYRCSCYVGFAGYACEINLNPCLSNPCDEVEMVCISDRYNHYRCAPWSEVNGTKPSILSTTVPMDTSLTGPTLGIIIGLCFAAPLFCLWICLIVWWTTWRKLHADDHKKYSIKYAEEAASKYSSPKYKMGNAKSWLIPDGRSSMRAHKMRDRWLIHESQVELGKLIYSGEFAYICEGMYKDKERDAAQKVVVKLLRDENDEDSLNELKNEFEVLACVGRHPNVVWLQGMCTRVLEESTQTCLINEYVARGDMLRILRRGRCRRRDQPPYSPTPVDELMSFACDIAQGMRHITLLKYVHHNLCAKNVLITFNNKAKIADFGMAKGLPETSCFVPYTEHRNKHIKRWMAYEALLENVYSIKSDVWSFGVVLWEIVTLGGMPYHNIKTHDLYSELRDHNRMEWPQHCSPEMYDLMLRCWHRRPESRPSFDMLCTELKKMKPMAKKHLNLKGYTYQLYVPVKLEEDFIDTTQDATFV</sequence>
<keyword evidence="8 10" id="KW-1015">Disulfide bond</keyword>
<keyword evidence="2" id="KW-0808">Transferase</keyword>
<dbReference type="PANTHER" id="PTHR24416:SF600">
    <property type="entry name" value="PDGF- AND VEGF-RECEPTOR RELATED, ISOFORM J"/>
    <property type="match status" value="1"/>
</dbReference>
<dbReference type="InterPro" id="IPR008211">
    <property type="entry name" value="Laminin_N"/>
</dbReference>
<dbReference type="PANTHER" id="PTHR24416">
    <property type="entry name" value="TYROSINE-PROTEIN KINASE RECEPTOR"/>
    <property type="match status" value="1"/>
</dbReference>
<comment type="subcellular location">
    <subcellularLocation>
        <location evidence="1">Endomembrane system</location>
    </subcellularLocation>
</comment>
<dbReference type="GO" id="GO:0048468">
    <property type="term" value="P:cell development"/>
    <property type="evidence" value="ECO:0007669"/>
    <property type="project" value="UniProtKB-ARBA"/>
</dbReference>
<dbReference type="Gene3D" id="3.30.200.20">
    <property type="entry name" value="Phosphorylase Kinase, domain 1"/>
    <property type="match status" value="1"/>
</dbReference>
<dbReference type="PROSITE" id="PS00022">
    <property type="entry name" value="EGF_1"/>
    <property type="match status" value="1"/>
</dbReference>
<dbReference type="AlphaFoldDB" id="A0A8B7ZXV0"/>
<keyword evidence="7" id="KW-0829">Tyrosine-protein kinase</keyword>
<evidence type="ECO:0000313" key="17">
    <source>
        <dbReference type="RefSeq" id="XP_022109922.1"/>
    </source>
</evidence>
<dbReference type="Pfam" id="PF00053">
    <property type="entry name" value="EGF_laminin"/>
    <property type="match status" value="1"/>
</dbReference>
<evidence type="ECO:0000256" key="3">
    <source>
        <dbReference type="ARBA" id="ARBA00022741"/>
    </source>
</evidence>
<evidence type="ECO:0000256" key="6">
    <source>
        <dbReference type="ARBA" id="ARBA00023136"/>
    </source>
</evidence>
<keyword evidence="10" id="KW-0245">EGF-like domain</keyword>
<keyword evidence="12" id="KW-0732">Signal</keyword>
<proteinExistence type="predicted"/>
<dbReference type="GO" id="GO:0012505">
    <property type="term" value="C:endomembrane system"/>
    <property type="evidence" value="ECO:0007669"/>
    <property type="project" value="UniProtKB-SubCell"/>
</dbReference>
<dbReference type="InterPro" id="IPR002049">
    <property type="entry name" value="LE_dom"/>
</dbReference>
<dbReference type="RefSeq" id="XP_022109922.1">
    <property type="nucleotide sequence ID" value="XM_022254230.1"/>
</dbReference>